<evidence type="ECO:0000313" key="3">
    <source>
        <dbReference type="Proteomes" id="UP001056708"/>
    </source>
</evidence>
<accession>A0ABY5ARY3</accession>
<name>A0ABY5ARY3_9CYAN</name>
<feature type="domain" description="Putative restriction endonuclease" evidence="1">
    <location>
        <begin position="20"/>
        <end position="191"/>
    </location>
</feature>
<dbReference type="CDD" id="cd06260">
    <property type="entry name" value="DUF820-like"/>
    <property type="match status" value="1"/>
</dbReference>
<keyword evidence="3" id="KW-1185">Reference proteome</keyword>
<dbReference type="Pfam" id="PF05685">
    <property type="entry name" value="Uma2"/>
    <property type="match status" value="1"/>
</dbReference>
<sequence length="196" mass="22219">MRQTLQLNLPNSVKFHVTAEQFATLATHNQDLRLERTATGELIVNPPTGWETGERNISISGQLYRWYEDNNYPGKVFDSSSGFTLPDGAILSPDTSWVSSERWNALTDTQRDTFPHICPDFVVELRSQSDALKVIQAKMQEYLANGTRLGWLIDPKRQIVEIYRASGEPEVLSRPANLSGEDVLPGFVLKLDRIWK</sequence>
<dbReference type="SUPFAM" id="SSF52980">
    <property type="entry name" value="Restriction endonuclease-like"/>
    <property type="match status" value="1"/>
</dbReference>
<dbReference type="Gene3D" id="3.90.1570.10">
    <property type="entry name" value="tt1808, chain A"/>
    <property type="match status" value="1"/>
</dbReference>
<evidence type="ECO:0000259" key="1">
    <source>
        <dbReference type="Pfam" id="PF05685"/>
    </source>
</evidence>
<dbReference type="InterPro" id="IPR008538">
    <property type="entry name" value="Uma2"/>
</dbReference>
<dbReference type="InterPro" id="IPR011335">
    <property type="entry name" value="Restrct_endonuc-II-like"/>
</dbReference>
<dbReference type="PANTHER" id="PTHR34107">
    <property type="entry name" value="SLL0198 PROTEIN-RELATED"/>
    <property type="match status" value="1"/>
</dbReference>
<protein>
    <submittedName>
        <fullName evidence="2">Uma2 family endonuclease</fullName>
    </submittedName>
</protein>
<dbReference type="RefSeq" id="WP_252663694.1">
    <property type="nucleotide sequence ID" value="NZ_CP098611.1"/>
</dbReference>
<reference evidence="2" key="1">
    <citation type="submission" date="2022-06" db="EMBL/GenBank/DDBJ databases">
        <title>Genome sequence of Phormidium yuhuli AB48 isolated from an industrial photobioreactor environment.</title>
        <authorList>
            <person name="Qiu Y."/>
            <person name="Noonan A.J.C."/>
            <person name="Dofher K."/>
            <person name="Koch M."/>
            <person name="Kieft B."/>
            <person name="Lin X."/>
            <person name="Ziels R.M."/>
            <person name="Hallam S.J."/>
        </authorList>
    </citation>
    <scope>NUCLEOTIDE SEQUENCE</scope>
    <source>
        <strain evidence="2">AB48</strain>
    </source>
</reference>
<keyword evidence="2" id="KW-0540">Nuclease</keyword>
<evidence type="ECO:0000313" key="2">
    <source>
        <dbReference type="EMBL" id="USR91666.1"/>
    </source>
</evidence>
<dbReference type="GO" id="GO:0004519">
    <property type="term" value="F:endonuclease activity"/>
    <property type="evidence" value="ECO:0007669"/>
    <property type="project" value="UniProtKB-KW"/>
</dbReference>
<dbReference type="EMBL" id="CP098611">
    <property type="protein sequence ID" value="USR91666.1"/>
    <property type="molecule type" value="Genomic_DNA"/>
</dbReference>
<gene>
    <name evidence="2" type="ORF">NEA10_02765</name>
</gene>
<dbReference type="Proteomes" id="UP001056708">
    <property type="component" value="Chromosome"/>
</dbReference>
<organism evidence="2 3">
    <name type="scientific">Phormidium yuhuli AB48</name>
    <dbReference type="NCBI Taxonomy" id="2940671"/>
    <lineage>
        <taxon>Bacteria</taxon>
        <taxon>Bacillati</taxon>
        <taxon>Cyanobacteriota</taxon>
        <taxon>Cyanophyceae</taxon>
        <taxon>Oscillatoriophycideae</taxon>
        <taxon>Oscillatoriales</taxon>
        <taxon>Oscillatoriaceae</taxon>
        <taxon>Phormidium</taxon>
        <taxon>Phormidium yuhuli</taxon>
    </lineage>
</organism>
<dbReference type="InterPro" id="IPR012296">
    <property type="entry name" value="Nuclease_put_TT1808"/>
</dbReference>
<keyword evidence="2" id="KW-0255">Endonuclease</keyword>
<keyword evidence="2" id="KW-0378">Hydrolase</keyword>
<dbReference type="PANTHER" id="PTHR34107:SF7">
    <property type="entry name" value="SLR2092 PROTEIN"/>
    <property type="match status" value="1"/>
</dbReference>
<proteinExistence type="predicted"/>